<gene>
    <name evidence="1" type="ORF">HDID_LOCUS10280</name>
    <name evidence="2" type="ORF">WMSIL1_LOCUS10668</name>
</gene>
<sequence length="463" mass="53189">MSRTRPHSLNLRTPDGGIYGNTPNFFSNRRSPSRRTRRYCQQCAYYPIVTSSIVPGPYVNSPAFYPVSYLVPMMYAPTSAPPPPSLSPARFIFEESLPPPEIPYTNYETDTTDNGELDDLRTNTEETVSTLHRNYLRKSESNLIRDFEETKWMSINDNMKDVQEWTLKRNHWFQRSVELPAGIITRLRCEQLPMESGSTLRKYNLQRLRIAGRVRQWSPTQKAITEEEFSDIVILPQGTDMNTIEYKLQTKNIQRYNEENFTSTLRHQQTSYDDLDNPTFAENTVVITGRVERIPQPEAITPTRTWSKEYTQFIKGTVDLSPEGRVVNPTISSYSELPDSLVKLAPTPDQDTSYEVLNDGCQIKIRLDKNVDRDSVQLQVNPIEETVKVVFARHSEENANGVSSGNEIPTTTTNYDMEVSQTFELSSRKFDIRGISKRIQDRDLLLFIPFAKGFHPNGLNMQA</sequence>
<dbReference type="Proteomes" id="UP000321570">
    <property type="component" value="Unassembled WGS sequence"/>
</dbReference>
<keyword evidence="4" id="KW-1185">Reference proteome</keyword>
<dbReference type="OrthoDB" id="6248820at2759"/>
<dbReference type="WBParaSite" id="HDID_0001028201-mRNA-1">
    <property type="protein sequence ID" value="HDID_0001028201-mRNA-1"/>
    <property type="gene ID" value="HDID_0001028201"/>
</dbReference>
<dbReference type="EMBL" id="UYSG01011602">
    <property type="protein sequence ID" value="VDL63024.1"/>
    <property type="molecule type" value="Genomic_DNA"/>
</dbReference>
<evidence type="ECO:0000313" key="3">
    <source>
        <dbReference type="Proteomes" id="UP000274504"/>
    </source>
</evidence>
<reference evidence="1 3" key="2">
    <citation type="submission" date="2018-11" db="EMBL/GenBank/DDBJ databases">
        <authorList>
            <consortium name="Pathogen Informatics"/>
        </authorList>
    </citation>
    <scope>NUCLEOTIDE SEQUENCE [LARGE SCALE GENOMIC DNA]</scope>
</reference>
<name>A0A0R3SX36_HYMDI</name>
<evidence type="ECO:0000313" key="4">
    <source>
        <dbReference type="Proteomes" id="UP000321570"/>
    </source>
</evidence>
<proteinExistence type="predicted"/>
<dbReference type="AlphaFoldDB" id="A0A0R3SX36"/>
<reference evidence="2 4" key="3">
    <citation type="submission" date="2019-07" db="EMBL/GenBank/DDBJ databases">
        <authorList>
            <person name="Jastrzebski P J."/>
            <person name="Paukszto L."/>
            <person name="Jastrzebski P J."/>
        </authorList>
    </citation>
    <scope>NUCLEOTIDE SEQUENCE [LARGE SCALE GENOMIC DNA]</scope>
    <source>
        <strain evidence="2 4">WMS-il1</strain>
    </source>
</reference>
<evidence type="ECO:0000313" key="1">
    <source>
        <dbReference type="EMBL" id="VDL63024.1"/>
    </source>
</evidence>
<dbReference type="Proteomes" id="UP000274504">
    <property type="component" value="Unassembled WGS sequence"/>
</dbReference>
<reference evidence="5" key="1">
    <citation type="submission" date="2017-02" db="UniProtKB">
        <authorList>
            <consortium name="WormBaseParasite"/>
        </authorList>
    </citation>
    <scope>IDENTIFICATION</scope>
</reference>
<protein>
    <submittedName>
        <fullName evidence="5">SHSP domain-containing protein</fullName>
    </submittedName>
</protein>
<evidence type="ECO:0000313" key="2">
    <source>
        <dbReference type="EMBL" id="VUZ52098.1"/>
    </source>
</evidence>
<accession>A0A0R3SX36</accession>
<organism evidence="5">
    <name type="scientific">Hymenolepis diminuta</name>
    <name type="common">Rat tapeworm</name>
    <dbReference type="NCBI Taxonomy" id="6216"/>
    <lineage>
        <taxon>Eukaryota</taxon>
        <taxon>Metazoa</taxon>
        <taxon>Spiralia</taxon>
        <taxon>Lophotrochozoa</taxon>
        <taxon>Platyhelminthes</taxon>
        <taxon>Cestoda</taxon>
        <taxon>Eucestoda</taxon>
        <taxon>Cyclophyllidea</taxon>
        <taxon>Hymenolepididae</taxon>
        <taxon>Hymenolepis</taxon>
    </lineage>
</organism>
<evidence type="ECO:0000313" key="5">
    <source>
        <dbReference type="WBParaSite" id="HDID_0001028201-mRNA-1"/>
    </source>
</evidence>
<dbReference type="EMBL" id="CABIJS010000466">
    <property type="protein sequence ID" value="VUZ52098.1"/>
    <property type="molecule type" value="Genomic_DNA"/>
</dbReference>